<evidence type="ECO:0000256" key="5">
    <source>
        <dbReference type="HAMAP-Rule" id="MF_00256"/>
    </source>
</evidence>
<dbReference type="HAMAP" id="MF_00256">
    <property type="entry name" value="Ribosomal_eL15"/>
    <property type="match status" value="1"/>
</dbReference>
<evidence type="ECO:0000256" key="4">
    <source>
        <dbReference type="ARBA" id="ARBA00035214"/>
    </source>
</evidence>
<dbReference type="STRING" id="529709.PYCH_02760"/>
<dbReference type="NCBIfam" id="NF003269">
    <property type="entry name" value="PRK04243.1"/>
    <property type="match status" value="1"/>
</dbReference>
<dbReference type="GO" id="GO:0003723">
    <property type="term" value="F:RNA binding"/>
    <property type="evidence" value="ECO:0007669"/>
    <property type="project" value="TreeGrafter"/>
</dbReference>
<comment type="similarity">
    <text evidence="1 5">Belongs to the eukaryotic ribosomal protein eL15 family.</text>
</comment>
<dbReference type="Proteomes" id="UP000008386">
    <property type="component" value="Chromosome"/>
</dbReference>
<dbReference type="AlphaFoldDB" id="F8AGK2"/>
<evidence type="ECO:0000256" key="2">
    <source>
        <dbReference type="ARBA" id="ARBA00022980"/>
    </source>
</evidence>
<reference evidence="7 8" key="1">
    <citation type="journal article" date="2011" name="J. Bacteriol.">
        <title>Complete genome sequence of the obligate piezophilic hyperthermophilic archaeon Pyrococcus yayanosii CH1.</title>
        <authorList>
            <person name="Jun X."/>
            <person name="Lupeng L."/>
            <person name="Minjuan X."/>
            <person name="Oger P."/>
            <person name="Fengping W."/>
            <person name="Jebbar M."/>
            <person name="Xiang X."/>
        </authorList>
    </citation>
    <scope>NUCLEOTIDE SEQUENCE [LARGE SCALE GENOMIC DNA]</scope>
    <source>
        <strain evidence="8">CH1 / JCM 16557</strain>
    </source>
</reference>
<dbReference type="GO" id="GO:0003735">
    <property type="term" value="F:structural constituent of ribosome"/>
    <property type="evidence" value="ECO:0007669"/>
    <property type="project" value="InterPro"/>
</dbReference>
<dbReference type="HOGENOM" id="CLU_080796_1_0_2"/>
<evidence type="ECO:0000256" key="1">
    <source>
        <dbReference type="ARBA" id="ARBA00006857"/>
    </source>
</evidence>
<evidence type="ECO:0000256" key="3">
    <source>
        <dbReference type="ARBA" id="ARBA00023274"/>
    </source>
</evidence>
<feature type="compositionally biased region" description="Basic and acidic residues" evidence="6">
    <location>
        <begin position="192"/>
        <end position="209"/>
    </location>
</feature>
<organism evidence="7 8">
    <name type="scientific">Pyrococcus yayanosii (strain CH1 / JCM 16557)</name>
    <dbReference type="NCBI Taxonomy" id="529709"/>
    <lineage>
        <taxon>Archaea</taxon>
        <taxon>Methanobacteriati</taxon>
        <taxon>Methanobacteriota</taxon>
        <taxon>Thermococci</taxon>
        <taxon>Thermococcales</taxon>
        <taxon>Thermococcaceae</taxon>
        <taxon>Pyrococcus</taxon>
    </lineage>
</organism>
<dbReference type="InterPro" id="IPR000439">
    <property type="entry name" value="Ribosomal_eL15"/>
</dbReference>
<evidence type="ECO:0000256" key="6">
    <source>
        <dbReference type="SAM" id="MobiDB-lite"/>
    </source>
</evidence>
<keyword evidence="3 5" id="KW-0687">Ribonucleoprotein</keyword>
<accession>F8AGK2</accession>
<dbReference type="PANTHER" id="PTHR11847:SF4">
    <property type="entry name" value="LARGE RIBOSOMAL SUBUNIT PROTEIN EL15"/>
    <property type="match status" value="1"/>
</dbReference>
<feature type="region of interest" description="Disordered" evidence="6">
    <location>
        <begin position="179"/>
        <end position="209"/>
    </location>
</feature>
<feature type="compositionally biased region" description="Basic residues" evidence="6">
    <location>
        <begin position="182"/>
        <end position="191"/>
    </location>
</feature>
<dbReference type="Gene3D" id="3.40.1120.10">
    <property type="entry name" value="Ribosomal protein l15e"/>
    <property type="match status" value="1"/>
</dbReference>
<keyword evidence="8" id="KW-1185">Reference proteome</keyword>
<evidence type="ECO:0000313" key="7">
    <source>
        <dbReference type="EMBL" id="AEH23973.1"/>
    </source>
</evidence>
<dbReference type="GO" id="GO:0022625">
    <property type="term" value="C:cytosolic large ribosomal subunit"/>
    <property type="evidence" value="ECO:0007669"/>
    <property type="project" value="TreeGrafter"/>
</dbReference>
<proteinExistence type="inferred from homology"/>
<protein>
    <recommendedName>
        <fullName evidence="4 5">Large ribosomal subunit protein eL15</fullName>
    </recommendedName>
</protein>
<name>F8AGK2_PYRYC</name>
<dbReference type="FunFam" id="3.40.1120.10:FF:000002">
    <property type="entry name" value="50S ribosomal protein L15e"/>
    <property type="match status" value="1"/>
</dbReference>
<dbReference type="PROSITE" id="PS01194">
    <property type="entry name" value="RIBOSOMAL_L15E"/>
    <property type="match status" value="1"/>
</dbReference>
<keyword evidence="2 5" id="KW-0689">Ribosomal protein</keyword>
<dbReference type="InterPro" id="IPR024794">
    <property type="entry name" value="Rbsml_eL15_core_dom_sf"/>
</dbReference>
<dbReference type="SUPFAM" id="SSF54189">
    <property type="entry name" value="Ribosomal proteins S24e, L23 and L15e"/>
    <property type="match status" value="1"/>
</dbReference>
<dbReference type="InterPro" id="IPR020925">
    <property type="entry name" value="Ribosomal_eL15_CS"/>
</dbReference>
<dbReference type="PANTHER" id="PTHR11847">
    <property type="entry name" value="RIBOSOMAL PROTEIN L15"/>
    <property type="match status" value="1"/>
</dbReference>
<gene>
    <name evidence="5" type="primary">rpl15e</name>
    <name evidence="7" type="ordered locus">PYCH_02760</name>
</gene>
<dbReference type="SMART" id="SM01384">
    <property type="entry name" value="Ribosomal_L15e"/>
    <property type="match status" value="1"/>
</dbReference>
<dbReference type="InterPro" id="IPR020926">
    <property type="entry name" value="Ribosomal_eL15_arc"/>
</dbReference>
<dbReference type="EMBL" id="CP002779">
    <property type="protein sequence ID" value="AEH23973.1"/>
    <property type="molecule type" value="Genomic_DNA"/>
</dbReference>
<dbReference type="eggNOG" id="arCOG04209">
    <property type="taxonomic scope" value="Archaea"/>
</dbReference>
<sequence>MFPDGRTTNEEGVKGMGMYKYIREAWKSPKKSYVGQLLKQRMIKWRREPVVVRIERPTRLDRARALGYQAKQGYVIVRVRVRRGGRKRPRWRAGRKPSKMGMVKYSPKKSLQWIAEEKAARKFPNLEVLNSYWVGEDGMYKWFEVIMVDPHHPVIKSDPKIAWIALKVHKRRVFRGLTSAGKKGRGLRNKGKGAEKVRPSIRANEGKGK</sequence>
<dbReference type="KEGG" id="pya:PYCH_02760"/>
<dbReference type="Pfam" id="PF00827">
    <property type="entry name" value="Ribosomal_L15e"/>
    <property type="match status" value="1"/>
</dbReference>
<dbReference type="InterPro" id="IPR012678">
    <property type="entry name" value="Ribosomal_uL23/eL15/eS24_sf"/>
</dbReference>
<dbReference type="GO" id="GO:0002181">
    <property type="term" value="P:cytoplasmic translation"/>
    <property type="evidence" value="ECO:0007669"/>
    <property type="project" value="TreeGrafter"/>
</dbReference>
<evidence type="ECO:0000313" key="8">
    <source>
        <dbReference type="Proteomes" id="UP000008386"/>
    </source>
</evidence>